<feature type="compositionally biased region" description="Basic residues" evidence="1">
    <location>
        <begin position="1"/>
        <end position="15"/>
    </location>
</feature>
<evidence type="ECO:0000256" key="1">
    <source>
        <dbReference type="SAM" id="MobiDB-lite"/>
    </source>
</evidence>
<comment type="caution">
    <text evidence="2">The sequence shown here is derived from an EMBL/GenBank/DDBJ whole genome shotgun (WGS) entry which is preliminary data.</text>
</comment>
<evidence type="ECO:0000313" key="2">
    <source>
        <dbReference type="EMBL" id="KAF2618866.1"/>
    </source>
</evidence>
<gene>
    <name evidence="2" type="ORF">F2Q68_00038688</name>
</gene>
<dbReference type="Proteomes" id="UP000712281">
    <property type="component" value="Unassembled WGS sequence"/>
</dbReference>
<protein>
    <submittedName>
        <fullName evidence="2">Uncharacterized protein</fullName>
    </submittedName>
</protein>
<feature type="compositionally biased region" description="Low complexity" evidence="1">
    <location>
        <begin position="17"/>
        <end position="26"/>
    </location>
</feature>
<organism evidence="2 3">
    <name type="scientific">Brassica cretica</name>
    <name type="common">Mustard</name>
    <dbReference type="NCBI Taxonomy" id="69181"/>
    <lineage>
        <taxon>Eukaryota</taxon>
        <taxon>Viridiplantae</taxon>
        <taxon>Streptophyta</taxon>
        <taxon>Embryophyta</taxon>
        <taxon>Tracheophyta</taxon>
        <taxon>Spermatophyta</taxon>
        <taxon>Magnoliopsida</taxon>
        <taxon>eudicotyledons</taxon>
        <taxon>Gunneridae</taxon>
        <taxon>Pentapetalae</taxon>
        <taxon>rosids</taxon>
        <taxon>malvids</taxon>
        <taxon>Brassicales</taxon>
        <taxon>Brassicaceae</taxon>
        <taxon>Brassiceae</taxon>
        <taxon>Brassica</taxon>
    </lineage>
</organism>
<proteinExistence type="predicted"/>
<dbReference type="AlphaFoldDB" id="A0A8S9MN63"/>
<sequence length="112" mass="12952">MKKRRNLLSKQRAARKSSSSSFNSDPSEGRGNKPRNAAKGKSWFPARKTWIYGSVTAEEDDFVNSFSGCFFPPIKLPSRERDVQRRRGNSLHERHVSHKRRLFLSSIRKGLF</sequence>
<dbReference type="EMBL" id="QGKW02000007">
    <property type="protein sequence ID" value="KAF2618866.1"/>
    <property type="molecule type" value="Genomic_DNA"/>
</dbReference>
<feature type="region of interest" description="Disordered" evidence="1">
    <location>
        <begin position="1"/>
        <end position="41"/>
    </location>
</feature>
<name>A0A8S9MN63_BRACR</name>
<reference evidence="2" key="1">
    <citation type="submission" date="2019-12" db="EMBL/GenBank/DDBJ databases">
        <title>Genome sequencing and annotation of Brassica cretica.</title>
        <authorList>
            <person name="Studholme D.J."/>
            <person name="Sarris P.F."/>
        </authorList>
    </citation>
    <scope>NUCLEOTIDE SEQUENCE</scope>
    <source>
        <strain evidence="2">PFS-001/15</strain>
        <tissue evidence="2">Leaf</tissue>
    </source>
</reference>
<accession>A0A8S9MN63</accession>
<evidence type="ECO:0000313" key="3">
    <source>
        <dbReference type="Proteomes" id="UP000712281"/>
    </source>
</evidence>